<feature type="domain" description="Sieve element occlusion N-terminal" evidence="1">
    <location>
        <begin position="34"/>
        <end position="79"/>
    </location>
</feature>
<name>A0A7I8INP6_SPIIN</name>
<dbReference type="Pfam" id="PF14576">
    <property type="entry name" value="SEO_N"/>
    <property type="match status" value="2"/>
</dbReference>
<organism evidence="3">
    <name type="scientific">Spirodela intermedia</name>
    <name type="common">Intermediate duckweed</name>
    <dbReference type="NCBI Taxonomy" id="51605"/>
    <lineage>
        <taxon>Eukaryota</taxon>
        <taxon>Viridiplantae</taxon>
        <taxon>Streptophyta</taxon>
        <taxon>Embryophyta</taxon>
        <taxon>Tracheophyta</taxon>
        <taxon>Spermatophyta</taxon>
        <taxon>Magnoliopsida</taxon>
        <taxon>Liliopsida</taxon>
        <taxon>Araceae</taxon>
        <taxon>Lemnoideae</taxon>
        <taxon>Spirodela</taxon>
    </lineage>
</organism>
<dbReference type="InterPro" id="IPR027944">
    <property type="entry name" value="SEO_C"/>
</dbReference>
<dbReference type="PANTHER" id="PTHR33232:SF20">
    <property type="entry name" value="PROTEIN SIEVE ELEMENT OCCLUSION B-LIKE"/>
    <property type="match status" value="1"/>
</dbReference>
<dbReference type="EMBL" id="CACRZD030000005">
    <property type="protein sequence ID" value="CAA6659577.1"/>
    <property type="molecule type" value="Genomic_DNA"/>
</dbReference>
<evidence type="ECO:0000313" key="3">
    <source>
        <dbReference type="EMBL" id="CAA2619830.1"/>
    </source>
</evidence>
<dbReference type="Pfam" id="PF14577">
    <property type="entry name" value="SEO_C"/>
    <property type="match status" value="1"/>
</dbReference>
<evidence type="ECO:0000313" key="4">
    <source>
        <dbReference type="Proteomes" id="UP001189122"/>
    </source>
</evidence>
<reference evidence="3 4" key="1">
    <citation type="submission" date="2019-12" db="EMBL/GenBank/DDBJ databases">
        <authorList>
            <person name="Scholz U."/>
            <person name="Mascher M."/>
            <person name="Fiebig A."/>
        </authorList>
    </citation>
    <scope>NUCLEOTIDE SEQUENCE</scope>
</reference>
<protein>
    <submittedName>
        <fullName evidence="3">Uncharacterized protein</fullName>
    </submittedName>
</protein>
<evidence type="ECO:0000259" key="1">
    <source>
        <dbReference type="Pfam" id="PF14576"/>
    </source>
</evidence>
<dbReference type="Gene3D" id="3.40.30.10">
    <property type="entry name" value="Glutaredoxin"/>
    <property type="match status" value="1"/>
</dbReference>
<dbReference type="GO" id="GO:0010088">
    <property type="term" value="P:phloem development"/>
    <property type="evidence" value="ECO:0007669"/>
    <property type="project" value="InterPro"/>
</dbReference>
<feature type="domain" description="Sieve element occlusion N-terminal" evidence="1">
    <location>
        <begin position="80"/>
        <end position="284"/>
    </location>
</feature>
<gene>
    <name evidence="3" type="ORF">SI7747_05005999</name>
</gene>
<dbReference type="Proteomes" id="UP001189122">
    <property type="component" value="Unassembled WGS sequence"/>
</dbReference>
<dbReference type="InterPro" id="IPR027942">
    <property type="entry name" value="SEO_N"/>
</dbReference>
<proteinExistence type="predicted"/>
<dbReference type="EMBL" id="LR743592">
    <property type="protein sequence ID" value="CAA2619830.1"/>
    <property type="molecule type" value="Genomic_DNA"/>
</dbReference>
<evidence type="ECO:0000259" key="2">
    <source>
        <dbReference type="Pfam" id="PF14577"/>
    </source>
</evidence>
<dbReference type="AlphaFoldDB" id="A0A7I8INP6"/>
<sequence>MATRRLDVVSHRGEMVTQRTHNLIKSDRHFFSSSDDGAIMKQILATHQPDGREVDCQSLLNVIEDIVHRATPTVATLTQGISYKCSSGGDGHAAAFGLFESLAGYSWEAKAVIALAAFAALHGEFWLVVQLHTVNPLAQSLALLKQLPDILNHGDTLKQRADAIGNLISAMLVVTRCVVQFNELPAEDVLTEDIADAMTLIPTAAFWIVRSIVACANQIVAFIGFGHEYVSAGVEAWELSSLEHKLRSIFDHLSREHSACQRHIDEKRQSKAYDNLVNLFRLSHIDNMKILKAMIHSKDNLPLIDLSAKKRLPVDVLRRKTVILFVSDLDVSHEELFILVQIYNDTHQGKLERNYEIVWLPVIDRLIPWTDSREEEFNRLASVMPWFSLHHPSLLEPSVVRYVREAWQFEKKPLLVVLDPQGKVVCPNAHHMIWIWGSVAFPFTSVREEQLWKEEAWRLEFLIDEIDPLILQWVREGRTVCLYGGENIEWIRRFTTTMRRVATEAGIPWRWCTWGRATQRSGGYWHDMAMIWFFWMRLESMWHSKSQHSTDVQNDHLLQEVVAMLSFDGNDEGWALVSKGGTDMAKAQGRKIMDCLTNFDNWKASVENGDFVTALRNALVPYHDEDHCSRLVLPEDSRKIKDHVICAECKRPMEKYVLTSAATTEESLWEILRVCSRFGQMAPQ</sequence>
<accession>A0A7I8INP6</accession>
<dbReference type="PANTHER" id="PTHR33232">
    <property type="entry name" value="PROTEIN SIEVE ELEMENT OCCLUSION B-LIKE"/>
    <property type="match status" value="1"/>
</dbReference>
<keyword evidence="4" id="KW-1185">Reference proteome</keyword>
<feature type="domain" description="Sieve element occlusion C-terminal" evidence="2">
    <location>
        <begin position="447"/>
        <end position="658"/>
    </location>
</feature>
<dbReference type="InterPro" id="IPR039299">
    <property type="entry name" value="SEOA"/>
</dbReference>